<gene>
    <name evidence="1" type="ORF">SCLCIDRAFT_125021</name>
</gene>
<dbReference type="EMBL" id="KN822066">
    <property type="protein sequence ID" value="KIM60113.1"/>
    <property type="molecule type" value="Genomic_DNA"/>
</dbReference>
<sequence length="71" mass="7703">MTSKERRSATLERSIKAASLTEADDMPTFSTDDYVHVQVGGGCRELSPPVIVTPTHLCQRIKATGRDTGLV</sequence>
<evidence type="ECO:0000313" key="2">
    <source>
        <dbReference type="Proteomes" id="UP000053989"/>
    </source>
</evidence>
<dbReference type="InParanoid" id="A0A0C2ZEH5"/>
<evidence type="ECO:0000313" key="1">
    <source>
        <dbReference type="EMBL" id="KIM60113.1"/>
    </source>
</evidence>
<organism evidence="1 2">
    <name type="scientific">Scleroderma citrinum Foug A</name>
    <dbReference type="NCBI Taxonomy" id="1036808"/>
    <lineage>
        <taxon>Eukaryota</taxon>
        <taxon>Fungi</taxon>
        <taxon>Dikarya</taxon>
        <taxon>Basidiomycota</taxon>
        <taxon>Agaricomycotina</taxon>
        <taxon>Agaricomycetes</taxon>
        <taxon>Agaricomycetidae</taxon>
        <taxon>Boletales</taxon>
        <taxon>Sclerodermatineae</taxon>
        <taxon>Sclerodermataceae</taxon>
        <taxon>Scleroderma</taxon>
    </lineage>
</organism>
<proteinExistence type="predicted"/>
<reference evidence="1 2" key="1">
    <citation type="submission" date="2014-04" db="EMBL/GenBank/DDBJ databases">
        <authorList>
            <consortium name="DOE Joint Genome Institute"/>
            <person name="Kuo A."/>
            <person name="Kohler A."/>
            <person name="Nagy L.G."/>
            <person name="Floudas D."/>
            <person name="Copeland A."/>
            <person name="Barry K.W."/>
            <person name="Cichocki N."/>
            <person name="Veneault-Fourrey C."/>
            <person name="LaButti K."/>
            <person name="Lindquist E.A."/>
            <person name="Lipzen A."/>
            <person name="Lundell T."/>
            <person name="Morin E."/>
            <person name="Murat C."/>
            <person name="Sun H."/>
            <person name="Tunlid A."/>
            <person name="Henrissat B."/>
            <person name="Grigoriev I.V."/>
            <person name="Hibbett D.S."/>
            <person name="Martin F."/>
            <person name="Nordberg H.P."/>
            <person name="Cantor M.N."/>
            <person name="Hua S.X."/>
        </authorList>
    </citation>
    <scope>NUCLEOTIDE SEQUENCE [LARGE SCALE GENOMIC DNA]</scope>
    <source>
        <strain evidence="1 2">Foug A</strain>
    </source>
</reference>
<dbReference type="OrthoDB" id="2614979at2759"/>
<name>A0A0C2ZEH5_9AGAM</name>
<dbReference type="Proteomes" id="UP000053989">
    <property type="component" value="Unassembled WGS sequence"/>
</dbReference>
<keyword evidence="2" id="KW-1185">Reference proteome</keyword>
<accession>A0A0C2ZEH5</accession>
<dbReference type="AlphaFoldDB" id="A0A0C2ZEH5"/>
<dbReference type="HOGENOM" id="CLU_2741540_0_0_1"/>
<reference evidence="2" key="2">
    <citation type="submission" date="2015-01" db="EMBL/GenBank/DDBJ databases">
        <title>Evolutionary Origins and Diversification of the Mycorrhizal Mutualists.</title>
        <authorList>
            <consortium name="DOE Joint Genome Institute"/>
            <consortium name="Mycorrhizal Genomics Consortium"/>
            <person name="Kohler A."/>
            <person name="Kuo A."/>
            <person name="Nagy L.G."/>
            <person name="Floudas D."/>
            <person name="Copeland A."/>
            <person name="Barry K.W."/>
            <person name="Cichocki N."/>
            <person name="Veneault-Fourrey C."/>
            <person name="LaButti K."/>
            <person name="Lindquist E.A."/>
            <person name="Lipzen A."/>
            <person name="Lundell T."/>
            <person name="Morin E."/>
            <person name="Murat C."/>
            <person name="Riley R."/>
            <person name="Ohm R."/>
            <person name="Sun H."/>
            <person name="Tunlid A."/>
            <person name="Henrissat B."/>
            <person name="Grigoriev I.V."/>
            <person name="Hibbett D.S."/>
            <person name="Martin F."/>
        </authorList>
    </citation>
    <scope>NUCLEOTIDE SEQUENCE [LARGE SCALE GENOMIC DNA]</scope>
    <source>
        <strain evidence="2">Foug A</strain>
    </source>
</reference>
<protein>
    <submittedName>
        <fullName evidence="1">Uncharacterized protein</fullName>
    </submittedName>
</protein>